<gene>
    <name evidence="12" type="ORF">BEU03_02275</name>
</gene>
<protein>
    <recommendedName>
        <fullName evidence="2">aconitate hydratase</fullName>
        <ecNumber evidence="2">4.2.1.3</ecNumber>
    </recommendedName>
    <alternativeName>
        <fullName evidence="9">Citrate hydro-lyase</fullName>
    </alternativeName>
</protein>
<dbReference type="InterPro" id="IPR000573">
    <property type="entry name" value="AconitaseA/IPMdHydase_ssu_swvl"/>
</dbReference>
<comment type="pathway">
    <text evidence="1">Carbohydrate metabolism; tricarboxylic acid cycle; isocitrate from oxaloacetate: step 2/2.</text>
</comment>
<accession>A0A1J5TLS1</accession>
<dbReference type="Pfam" id="PF00330">
    <property type="entry name" value="Aconitase"/>
    <property type="match status" value="1"/>
</dbReference>
<sequence>MIGTDSHTPNAGGLGMVAIGVGGADAMEVMAGLPFTIKWPGIIGVHLTGELSGWASAKDVILKVCEELTVKGGTGHIVEYFGPGASTISSTGKGTICNMGAEVGATTSLFPYDSSMDDYLRATNRSEVADMAKDFSEYLVPDAKVESNPAQYYDRIIEINLSELVPAIVGPHTPDLARPVSDLGDEAREKGWPVDIQAALIGSCTNSSYEDMERASSIALQAKNAGLKSKVQFMVTPGSDTIDKTIRRDGQMQIFDDIGGTVLANACGPCIGQWKRDDIASGDVNSIVSSYNRNFSGRNDGNHQTLSFLTSPEIVTAMAIAGSLDFNPITDKLIAEDGSEFLLEPPKGDELPENGFEFNLEGFIPPPEELGLVDLEVSLESRRLQLLEPFIATTKTDLEDLPILVKVKGKCTTDHISPAGIWLQFRGHLDNISDNCYIGAHNSFTEEQGTAINILDGNKGKIPKVARNYYENKQPWAVIADVNYGEGSSREHAAMSPRFLGCKVVIARSMARIAETNLKKQGVLPLIFAEESSWDLLRVDDRLTIKGTDELGPNSQITVEAKHSDGTMDSFVCNHSMDELQVEWFKSGSALNYLRSQN</sequence>
<dbReference type="PANTHER" id="PTHR43160">
    <property type="entry name" value="ACONITATE HYDRATASE B"/>
    <property type="match status" value="1"/>
</dbReference>
<dbReference type="SUPFAM" id="SSF52016">
    <property type="entry name" value="LeuD/IlvD-like"/>
    <property type="match status" value="1"/>
</dbReference>
<evidence type="ECO:0000256" key="8">
    <source>
        <dbReference type="ARBA" id="ARBA00023501"/>
    </source>
</evidence>
<dbReference type="EC" id="4.2.1.3" evidence="2"/>
<keyword evidence="3" id="KW-0816">Tricarboxylic acid cycle</keyword>
<evidence type="ECO:0000313" key="12">
    <source>
        <dbReference type="EMBL" id="OIR12950.1"/>
    </source>
</evidence>
<dbReference type="NCBIfam" id="TIGR01340">
    <property type="entry name" value="aconitase_mito"/>
    <property type="match status" value="1"/>
</dbReference>
<dbReference type="InterPro" id="IPR015931">
    <property type="entry name" value="Acnase/IPM_dHydase_lsu_aba_1/3"/>
</dbReference>
<keyword evidence="6" id="KW-0408">Iron</keyword>
<dbReference type="InterPro" id="IPR036008">
    <property type="entry name" value="Aconitase_4Fe-4S_dom"/>
</dbReference>
<evidence type="ECO:0000256" key="9">
    <source>
        <dbReference type="ARBA" id="ARBA00029682"/>
    </source>
</evidence>
<organism evidence="12 13">
    <name type="scientific">Marine Group III euryarchaeote CG-Epi6</name>
    <dbReference type="NCBI Taxonomy" id="1889000"/>
    <lineage>
        <taxon>Archaea</taxon>
        <taxon>Methanobacteriati</taxon>
        <taxon>Thermoplasmatota</taxon>
        <taxon>Thermoplasmata</taxon>
        <taxon>Candidatus Thermoprofundales</taxon>
    </lineage>
</organism>
<dbReference type="GO" id="GO:0051539">
    <property type="term" value="F:4 iron, 4 sulfur cluster binding"/>
    <property type="evidence" value="ECO:0007669"/>
    <property type="project" value="InterPro"/>
</dbReference>
<dbReference type="NCBIfam" id="NF005558">
    <property type="entry name" value="PRK07229.1"/>
    <property type="match status" value="1"/>
</dbReference>
<dbReference type="FunFam" id="3.20.19.10:FF:000002">
    <property type="entry name" value="Aconitate hydratase, mitochondrial"/>
    <property type="match status" value="1"/>
</dbReference>
<comment type="catalytic activity">
    <reaction evidence="8">
        <text>citrate = D-threo-isocitrate</text>
        <dbReference type="Rhea" id="RHEA:10336"/>
        <dbReference type="ChEBI" id="CHEBI:15562"/>
        <dbReference type="ChEBI" id="CHEBI:16947"/>
        <dbReference type="EC" id="4.2.1.3"/>
    </reaction>
</comment>
<keyword evidence="7" id="KW-0411">Iron-sulfur</keyword>
<evidence type="ECO:0000259" key="10">
    <source>
        <dbReference type="Pfam" id="PF00330"/>
    </source>
</evidence>
<dbReference type="Gene3D" id="3.20.19.10">
    <property type="entry name" value="Aconitase, domain 4"/>
    <property type="match status" value="1"/>
</dbReference>
<feature type="domain" description="Aconitase A/isopropylmalate dehydratase small subunit swivel" evidence="11">
    <location>
        <begin position="403"/>
        <end position="530"/>
    </location>
</feature>
<dbReference type="InterPro" id="IPR006248">
    <property type="entry name" value="Aconitase_mito-like"/>
</dbReference>
<dbReference type="AlphaFoldDB" id="A0A1J5TLS1"/>
<dbReference type="PRINTS" id="PR00415">
    <property type="entry name" value="ACONITASE"/>
</dbReference>
<dbReference type="PANTHER" id="PTHR43160:SF3">
    <property type="entry name" value="ACONITATE HYDRATASE, MITOCHONDRIAL"/>
    <property type="match status" value="1"/>
</dbReference>
<feature type="domain" description="Aconitase/3-isopropylmalate dehydratase large subunit alpha/beta/alpha" evidence="10">
    <location>
        <begin position="1"/>
        <end position="322"/>
    </location>
</feature>
<name>A0A1J5TLS1_9ARCH</name>
<comment type="caution">
    <text evidence="12">The sequence shown here is derived from an EMBL/GenBank/DDBJ whole genome shotgun (WGS) entry which is preliminary data.</text>
</comment>
<reference evidence="12 13" key="1">
    <citation type="submission" date="2016-08" db="EMBL/GenBank/DDBJ databases">
        <title>New Insights into Marine Group III Euryarchaeota, from dark to light.</title>
        <authorList>
            <person name="Haro-Moreno J.M."/>
            <person name="Rodriguez-Valera F."/>
            <person name="Lopez-Garcia P."/>
            <person name="Moreira D."/>
            <person name="Martin-Cuadrado A.B."/>
        </authorList>
    </citation>
    <scope>NUCLEOTIDE SEQUENCE [LARGE SCALE GENOMIC DNA]</scope>
    <source>
        <strain evidence="12">CG-Epi6</strain>
    </source>
</reference>
<dbReference type="Pfam" id="PF00694">
    <property type="entry name" value="Aconitase_C"/>
    <property type="match status" value="1"/>
</dbReference>
<dbReference type="InterPro" id="IPR018136">
    <property type="entry name" value="Aconitase_4Fe-4S_BS"/>
</dbReference>
<evidence type="ECO:0000256" key="3">
    <source>
        <dbReference type="ARBA" id="ARBA00022532"/>
    </source>
</evidence>
<evidence type="ECO:0000256" key="1">
    <source>
        <dbReference type="ARBA" id="ARBA00004717"/>
    </source>
</evidence>
<evidence type="ECO:0000259" key="11">
    <source>
        <dbReference type="Pfam" id="PF00694"/>
    </source>
</evidence>
<dbReference type="InterPro" id="IPR001030">
    <property type="entry name" value="Acoase/IPM_deHydtase_lsu_aba"/>
</dbReference>
<evidence type="ECO:0000256" key="5">
    <source>
        <dbReference type="ARBA" id="ARBA00022946"/>
    </source>
</evidence>
<keyword evidence="4" id="KW-0479">Metal-binding</keyword>
<keyword evidence="5" id="KW-0809">Transit peptide</keyword>
<dbReference type="SUPFAM" id="SSF53732">
    <property type="entry name" value="Aconitase iron-sulfur domain"/>
    <property type="match status" value="1"/>
</dbReference>
<dbReference type="GO" id="GO:0006099">
    <property type="term" value="P:tricarboxylic acid cycle"/>
    <property type="evidence" value="ECO:0007669"/>
    <property type="project" value="UniProtKB-KW"/>
</dbReference>
<proteinExistence type="predicted"/>
<dbReference type="FunFam" id="3.30.499.10:FF:000003">
    <property type="entry name" value="Aconitate hydratase, mitochondrial"/>
    <property type="match status" value="1"/>
</dbReference>
<dbReference type="Gene3D" id="3.30.499.10">
    <property type="entry name" value="Aconitase, domain 3"/>
    <property type="match status" value="2"/>
</dbReference>
<dbReference type="PROSITE" id="PS00450">
    <property type="entry name" value="ACONITASE_1"/>
    <property type="match status" value="1"/>
</dbReference>
<dbReference type="GO" id="GO:0046872">
    <property type="term" value="F:metal ion binding"/>
    <property type="evidence" value="ECO:0007669"/>
    <property type="project" value="UniProtKB-KW"/>
</dbReference>
<evidence type="ECO:0000256" key="2">
    <source>
        <dbReference type="ARBA" id="ARBA00012926"/>
    </source>
</evidence>
<dbReference type="Proteomes" id="UP000183403">
    <property type="component" value="Unassembled WGS sequence"/>
</dbReference>
<evidence type="ECO:0000256" key="7">
    <source>
        <dbReference type="ARBA" id="ARBA00023014"/>
    </source>
</evidence>
<dbReference type="PROSITE" id="PS01244">
    <property type="entry name" value="ACONITASE_2"/>
    <property type="match status" value="1"/>
</dbReference>
<dbReference type="EMBL" id="MIYV01000011">
    <property type="protein sequence ID" value="OIR12950.1"/>
    <property type="molecule type" value="Genomic_DNA"/>
</dbReference>
<evidence type="ECO:0000256" key="4">
    <source>
        <dbReference type="ARBA" id="ARBA00022723"/>
    </source>
</evidence>
<evidence type="ECO:0000256" key="6">
    <source>
        <dbReference type="ARBA" id="ARBA00023004"/>
    </source>
</evidence>
<evidence type="ECO:0000313" key="13">
    <source>
        <dbReference type="Proteomes" id="UP000183403"/>
    </source>
</evidence>
<dbReference type="GO" id="GO:0003994">
    <property type="term" value="F:aconitate hydratase activity"/>
    <property type="evidence" value="ECO:0007669"/>
    <property type="project" value="UniProtKB-EC"/>
</dbReference>
<dbReference type="GO" id="GO:0005829">
    <property type="term" value="C:cytosol"/>
    <property type="evidence" value="ECO:0007669"/>
    <property type="project" value="TreeGrafter"/>
</dbReference>
<dbReference type="InterPro" id="IPR015928">
    <property type="entry name" value="Aconitase/3IPM_dehydase_swvl"/>
</dbReference>
<dbReference type="InterPro" id="IPR050926">
    <property type="entry name" value="Aconitase/IPM_isomerase"/>
</dbReference>